<dbReference type="AlphaFoldDB" id="A0A6L4WYH3"/>
<feature type="region of interest" description="Disordered" evidence="1">
    <location>
        <begin position="268"/>
        <end position="314"/>
    </location>
</feature>
<feature type="region of interest" description="Disordered" evidence="1">
    <location>
        <begin position="1"/>
        <end position="23"/>
    </location>
</feature>
<comment type="caution">
    <text evidence="3">The sequence shown here is derived from an EMBL/GenBank/DDBJ whole genome shotgun (WGS) entry which is preliminary data.</text>
</comment>
<feature type="compositionally biased region" description="Acidic residues" evidence="1">
    <location>
        <begin position="404"/>
        <end position="414"/>
    </location>
</feature>
<keyword evidence="2" id="KW-1133">Transmembrane helix</keyword>
<evidence type="ECO:0000313" key="3">
    <source>
        <dbReference type="EMBL" id="KAB8287057.1"/>
    </source>
</evidence>
<evidence type="ECO:0008006" key="5">
    <source>
        <dbReference type="Google" id="ProtNLM"/>
    </source>
</evidence>
<evidence type="ECO:0000256" key="1">
    <source>
        <dbReference type="SAM" id="MobiDB-lite"/>
    </source>
</evidence>
<organism evidence="3 4">
    <name type="scientific">Bifidobacterium ramosum</name>
    <dbReference type="NCBI Taxonomy" id="1798158"/>
    <lineage>
        <taxon>Bacteria</taxon>
        <taxon>Bacillati</taxon>
        <taxon>Actinomycetota</taxon>
        <taxon>Actinomycetes</taxon>
        <taxon>Bifidobacteriales</taxon>
        <taxon>Bifidobacteriaceae</taxon>
        <taxon>Bifidobacterium</taxon>
    </lineage>
</organism>
<feature type="compositionally biased region" description="Basic residues" evidence="1">
    <location>
        <begin position="272"/>
        <end position="284"/>
    </location>
</feature>
<dbReference type="Proteomes" id="UP000482084">
    <property type="component" value="Unassembled WGS sequence"/>
</dbReference>
<evidence type="ECO:0000256" key="2">
    <source>
        <dbReference type="SAM" id="Phobius"/>
    </source>
</evidence>
<accession>A0A6L4WYH3</accession>
<feature type="compositionally biased region" description="Polar residues" evidence="1">
    <location>
        <begin position="374"/>
        <end position="388"/>
    </location>
</feature>
<feature type="compositionally biased region" description="Basic and acidic residues" evidence="1">
    <location>
        <begin position="13"/>
        <end position="23"/>
    </location>
</feature>
<feature type="transmembrane region" description="Helical" evidence="2">
    <location>
        <begin position="30"/>
        <end position="53"/>
    </location>
</feature>
<evidence type="ECO:0000313" key="4">
    <source>
        <dbReference type="Proteomes" id="UP000482084"/>
    </source>
</evidence>
<dbReference type="RefSeq" id="WP_239519368.1">
    <property type="nucleotide sequence ID" value="NZ_WBSM01000011.1"/>
</dbReference>
<name>A0A6L4WYH3_9BIFI</name>
<keyword evidence="2" id="KW-0812">Transmembrane</keyword>
<feature type="compositionally biased region" description="Basic and acidic residues" evidence="1">
    <location>
        <begin position="351"/>
        <end position="362"/>
    </location>
</feature>
<reference evidence="3 4" key="1">
    <citation type="submission" date="2019-10" db="EMBL/GenBank/DDBJ databases">
        <title>Characterization of the phylogenetic diversity of two novel species belonging to the genus Bifidobacterium: Bifidobacterium cebidarum sp. nov. and Bifidobacterium leontopitheci sp. nov.</title>
        <authorList>
            <person name="Lugli G.A."/>
            <person name="Duranti S."/>
            <person name="Milani C."/>
            <person name="Turroni F."/>
            <person name="Ventura M."/>
        </authorList>
    </citation>
    <scope>NUCLEOTIDE SEQUENCE [LARGE SCALE GENOMIC DNA]</scope>
    <source>
        <strain evidence="3 4">DSM 100688</strain>
    </source>
</reference>
<keyword evidence="4" id="KW-1185">Reference proteome</keyword>
<proteinExistence type="predicted"/>
<protein>
    <recommendedName>
        <fullName evidence="5">GTPase</fullName>
    </recommendedName>
</protein>
<feature type="region of interest" description="Disordered" evidence="1">
    <location>
        <begin position="351"/>
        <end position="414"/>
    </location>
</feature>
<feature type="transmembrane region" description="Helical" evidence="2">
    <location>
        <begin position="217"/>
        <end position="236"/>
    </location>
</feature>
<gene>
    <name evidence="3" type="ORF">DSM100688_1832</name>
</gene>
<sequence>MTVNERKSRRVHPRSEKGSETDKSAARRVWIMRGLVTPILGMLAVTCIVLGILNATVWKPSRSIAASTRIEGTQYIATDPGVLPLVDQQVELTVESSGSDDVCVALGSGKDVNGWVAGESYVRVTGLHDWSTLSTETFTSKSSSDASSDSSDDQSGAVAFRDSDMWSKVECGKGSAKLSTETENASTMAIIDLGAKSDATVTLHWVRDVLPDFAMPFYFAGGLLVIMAILTASLFAMPPHKRRKRIVESVVHEEVSVAEALSGSLSAFKPSGKPKRKRSRHAAHRPGAATESVATTSSDVPSAAVPDDTTGSHDVSMAFPSLSDPSQPTIIDPSARNLVADQVAANAADHDDHTDHVNDHTADAQPSAVAGDTSAEQPSGNDEATSVITPDELQAYFARLAQETSDDDGEEAHQ</sequence>
<dbReference type="EMBL" id="WBSM01000011">
    <property type="protein sequence ID" value="KAB8287057.1"/>
    <property type="molecule type" value="Genomic_DNA"/>
</dbReference>
<keyword evidence="2" id="KW-0472">Membrane</keyword>